<feature type="chain" id="PRO_5034314787" description="Hydrophobic surface binding protein A-domain-containing protein" evidence="1">
    <location>
        <begin position="26"/>
        <end position="175"/>
    </location>
</feature>
<evidence type="ECO:0000313" key="3">
    <source>
        <dbReference type="Proteomes" id="UP000036893"/>
    </source>
</evidence>
<organism evidence="2 3">
    <name type="scientific">Aspergillus udagawae</name>
    <dbReference type="NCBI Taxonomy" id="91492"/>
    <lineage>
        <taxon>Eukaryota</taxon>
        <taxon>Fungi</taxon>
        <taxon>Dikarya</taxon>
        <taxon>Ascomycota</taxon>
        <taxon>Pezizomycotina</taxon>
        <taxon>Eurotiomycetes</taxon>
        <taxon>Eurotiomycetidae</taxon>
        <taxon>Eurotiales</taxon>
        <taxon>Aspergillaceae</taxon>
        <taxon>Aspergillus</taxon>
        <taxon>Aspergillus subgen. Fumigati</taxon>
    </lineage>
</organism>
<proteinExistence type="predicted"/>
<comment type="caution">
    <text evidence="2">The sequence shown here is derived from an EMBL/GenBank/DDBJ whole genome shotgun (WGS) entry which is preliminary data.</text>
</comment>
<evidence type="ECO:0000313" key="2">
    <source>
        <dbReference type="EMBL" id="GIC89064.1"/>
    </source>
</evidence>
<reference evidence="2" key="2">
    <citation type="submission" date="2021-01" db="EMBL/GenBank/DDBJ databases">
        <title>Pan-genome distribution and transcriptional activeness of fungal secondary metabolism genes in Aspergillus section Fumigati.</title>
        <authorList>
            <person name="Takahashi H."/>
            <person name="Umemura M."/>
            <person name="Ninomiya A."/>
            <person name="Kusuya Y."/>
            <person name="Urayama S."/>
            <person name="Shimizu M."/>
            <person name="Watanabe A."/>
            <person name="Kamei K."/>
            <person name="Yaguchi T."/>
            <person name="Hagiwara D."/>
        </authorList>
    </citation>
    <scope>NUCLEOTIDE SEQUENCE</scope>
    <source>
        <strain evidence="2">IFM 46973</strain>
    </source>
</reference>
<dbReference type="RefSeq" id="XP_043146330.1">
    <property type="nucleotide sequence ID" value="XM_043290395.1"/>
</dbReference>
<dbReference type="Gene3D" id="1.20.1280.140">
    <property type="match status" value="1"/>
</dbReference>
<sequence>MLFSNLNRVALIIALATSALGSVNSEQAVSDINALQESVVKARESLEGWNGGLMGAIPIASRIQSVQSAVANARRSIDESNAFDGKDADAVVAAYDQLHPEILSTLNIAEQKAPGFKDAGVGFVARAMFNDLKTEKDKFQTSMQQKVPAESYQMAAPSIAELDTAFEKTNKALTA</sequence>
<dbReference type="PANTHER" id="PTHR38123">
    <property type="entry name" value="CELL WALL SERINE-THREONINE-RICH GALACTOMANNOPROTEIN MP1 (AFU_ORTHOLOGUE AFUA_4G03240)"/>
    <property type="match status" value="1"/>
</dbReference>
<dbReference type="InterPro" id="IPR021054">
    <property type="entry name" value="Cell_wall_mannoprotein_1"/>
</dbReference>
<name>A0A8E0QQ79_9EURO</name>
<accession>A0A8E0QQ79</accession>
<evidence type="ECO:0008006" key="4">
    <source>
        <dbReference type="Google" id="ProtNLM"/>
    </source>
</evidence>
<feature type="signal peptide" evidence="1">
    <location>
        <begin position="1"/>
        <end position="25"/>
    </location>
</feature>
<dbReference type="Pfam" id="PF12296">
    <property type="entry name" value="HsbA"/>
    <property type="match status" value="1"/>
</dbReference>
<keyword evidence="1" id="KW-0732">Signal</keyword>
<gene>
    <name evidence="2" type="ORF">Aud_005465</name>
</gene>
<dbReference type="EMBL" id="BBXM02000004">
    <property type="protein sequence ID" value="GIC89064.1"/>
    <property type="molecule type" value="Genomic_DNA"/>
</dbReference>
<protein>
    <recommendedName>
        <fullName evidence="4">Hydrophobic surface binding protein A-domain-containing protein</fullName>
    </recommendedName>
</protein>
<dbReference type="Proteomes" id="UP000036893">
    <property type="component" value="Unassembled WGS sequence"/>
</dbReference>
<dbReference type="GO" id="GO:0005576">
    <property type="term" value="C:extracellular region"/>
    <property type="evidence" value="ECO:0007669"/>
    <property type="project" value="TreeGrafter"/>
</dbReference>
<dbReference type="GeneID" id="66992942"/>
<dbReference type="PANTHER" id="PTHR38123:SF3">
    <property type="entry name" value="ANTIGENIC CELL WALL GALACTOMANNOPROTEIN"/>
    <property type="match status" value="1"/>
</dbReference>
<reference evidence="2" key="1">
    <citation type="journal article" date="2015" name="Genome Announc.">
        <title>Draft Genome Sequence of the Pathogenic Filamentous Fungus Aspergillus udagawae Strain IFM 46973T.</title>
        <authorList>
            <person name="Kusuya Y."/>
            <person name="Takahashi-Nakaguchi A."/>
            <person name="Takahashi H."/>
            <person name="Yaguchi T."/>
        </authorList>
    </citation>
    <scope>NUCLEOTIDE SEQUENCE</scope>
    <source>
        <strain evidence="2">IFM 46973</strain>
    </source>
</reference>
<evidence type="ECO:0000256" key="1">
    <source>
        <dbReference type="SAM" id="SignalP"/>
    </source>
</evidence>
<dbReference type="AlphaFoldDB" id="A0A8E0QQ79"/>